<dbReference type="RefSeq" id="WP_151094374.1">
    <property type="nucleotide sequence ID" value="NZ_VYXQ01000014.1"/>
</dbReference>
<keyword evidence="1" id="KW-0732">Signal</keyword>
<organism evidence="2 3">
    <name type="scientific">Ochrobactrum quorumnocens</name>
    <dbReference type="NCBI Taxonomy" id="271865"/>
    <lineage>
        <taxon>Bacteria</taxon>
        <taxon>Pseudomonadati</taxon>
        <taxon>Pseudomonadota</taxon>
        <taxon>Alphaproteobacteria</taxon>
        <taxon>Hyphomicrobiales</taxon>
        <taxon>Brucellaceae</taxon>
        <taxon>Brucella/Ochrobactrum group</taxon>
        <taxon>Ochrobactrum</taxon>
    </lineage>
</organism>
<dbReference type="InterPro" id="IPR036374">
    <property type="entry name" value="OxRdtase_Mopterin-bd_sf"/>
</dbReference>
<feature type="signal peptide" evidence="1">
    <location>
        <begin position="1"/>
        <end position="30"/>
    </location>
</feature>
<dbReference type="SUPFAM" id="SSF56524">
    <property type="entry name" value="Oxidoreductase molybdopterin-binding domain"/>
    <property type="match status" value="1"/>
</dbReference>
<protein>
    <submittedName>
        <fullName evidence="2">Oxidoreductase</fullName>
    </submittedName>
</protein>
<dbReference type="Proteomes" id="UP000327108">
    <property type="component" value="Unassembled WGS sequence"/>
</dbReference>
<sequence>MKLFRSFFCLCFCLCFCLSLSLLWNGDAQAEPLAKPAGKPILVISGKITNTNVGETAQFDRDMLEALGLQTVETANPWYDGRVRFEGVSIDKLMRLVGAKGTKVTAVALNDYVSSLPMEDFKKFNVILAMKRDGTYMAVRDKGPLFIIYPYDSDPQLQTQTYYTRSAWQVAKLIVE</sequence>
<feature type="chain" id="PRO_5024441622" evidence="1">
    <location>
        <begin position="31"/>
        <end position="176"/>
    </location>
</feature>
<keyword evidence="3" id="KW-1185">Reference proteome</keyword>
<dbReference type="AlphaFoldDB" id="A0A5N1JV67"/>
<accession>A0A5N1JV67</accession>
<evidence type="ECO:0000313" key="2">
    <source>
        <dbReference type="EMBL" id="KAA9367089.1"/>
    </source>
</evidence>
<gene>
    <name evidence="2" type="ORF">F3W84_14880</name>
</gene>
<proteinExistence type="predicted"/>
<dbReference type="EMBL" id="VYXQ01000014">
    <property type="protein sequence ID" value="KAA9367089.1"/>
    <property type="molecule type" value="Genomic_DNA"/>
</dbReference>
<name>A0A5N1JV67_9HYPH</name>
<evidence type="ECO:0000313" key="3">
    <source>
        <dbReference type="Proteomes" id="UP000327108"/>
    </source>
</evidence>
<evidence type="ECO:0000256" key="1">
    <source>
        <dbReference type="SAM" id="SignalP"/>
    </source>
</evidence>
<comment type="caution">
    <text evidence="2">The sequence shown here is derived from an EMBL/GenBank/DDBJ whole genome shotgun (WGS) entry which is preliminary data.</text>
</comment>
<reference evidence="2 3" key="1">
    <citation type="submission" date="2019-09" db="EMBL/GenBank/DDBJ databases">
        <title>Biological control of the noxious weed angled onion (Allium triquetrum) thwarted by endophytic bacteria in Victoria, Australia.</title>
        <authorList>
            <person name="Tehranchian P."/>
            <person name="Adair R.J."/>
            <person name="Van T.H."/>
            <person name="Morrison P.D."/>
            <person name="Williams H."/>
            <person name="Lawrie A.C."/>
        </authorList>
    </citation>
    <scope>NUCLEOTIDE SEQUENCE [LARGE SCALE GENOMIC DNA]</scope>
    <source>
        <strain evidence="2 3">RPTAtOch1</strain>
    </source>
</reference>